<dbReference type="GO" id="GO:0004333">
    <property type="term" value="F:fumarate hydratase activity"/>
    <property type="evidence" value="ECO:0007669"/>
    <property type="project" value="UniProtKB-UniRule"/>
</dbReference>
<dbReference type="Pfam" id="PF00206">
    <property type="entry name" value="Lyase_1"/>
    <property type="match status" value="1"/>
</dbReference>
<evidence type="ECO:0000313" key="9">
    <source>
        <dbReference type="Proteomes" id="UP000315017"/>
    </source>
</evidence>
<dbReference type="Proteomes" id="UP000315017">
    <property type="component" value="Chromosome"/>
</dbReference>
<feature type="binding site" evidence="5">
    <location>
        <begin position="333"/>
        <end position="335"/>
    </location>
    <ligand>
        <name>substrate</name>
    </ligand>
</feature>
<dbReference type="InterPro" id="IPR000362">
    <property type="entry name" value="Fumarate_lyase_fam"/>
</dbReference>
<dbReference type="OrthoDB" id="9802809at2"/>
<dbReference type="Pfam" id="PF10415">
    <property type="entry name" value="FumaraseC_C"/>
    <property type="match status" value="1"/>
</dbReference>
<feature type="domain" description="Fumarate lyase N-terminal" evidence="6">
    <location>
        <begin position="12"/>
        <end position="351"/>
    </location>
</feature>
<evidence type="ECO:0000256" key="5">
    <source>
        <dbReference type="HAMAP-Rule" id="MF_00743"/>
    </source>
</evidence>
<feature type="binding site" evidence="5">
    <location>
        <position position="196"/>
    </location>
    <ligand>
        <name>substrate</name>
    </ligand>
</feature>
<dbReference type="InterPro" id="IPR020557">
    <property type="entry name" value="Fumarate_lyase_CS"/>
</dbReference>
<comment type="pathway">
    <text evidence="5">Carbohydrate metabolism; tricarboxylic acid cycle; (S)-malate from fumarate: step 1/1.</text>
</comment>
<accession>A0A517YGZ8</accession>
<dbReference type="InterPro" id="IPR024083">
    <property type="entry name" value="Fumarase/histidase_N"/>
</dbReference>
<dbReference type="PRINTS" id="PR00149">
    <property type="entry name" value="FUMRATELYASE"/>
</dbReference>
<dbReference type="PANTHER" id="PTHR11444">
    <property type="entry name" value="ASPARTATEAMMONIA/ARGININOSUCCINATE/ADENYLOSUCCINATE LYASE"/>
    <property type="match status" value="1"/>
</dbReference>
<dbReference type="FunFam" id="1.20.200.10:FF:000001">
    <property type="entry name" value="Fumarate hydratase, mitochondrial"/>
    <property type="match status" value="1"/>
</dbReference>
<dbReference type="CDD" id="cd01362">
    <property type="entry name" value="Fumarase_classII"/>
    <property type="match status" value="1"/>
</dbReference>
<comment type="function">
    <text evidence="5">Involved in the TCA cycle. Catalyzes the stereospecific interconversion of fumarate to L-malate.</text>
</comment>
<comment type="miscellaneous">
    <text evidence="5">There are 2 substrate-binding sites: the catalytic A site, and the non-catalytic B site that may play a role in the transfer of substrate or product between the active site and the solvent. Alternatively, the B site may bind allosteric effectors.</text>
</comment>
<dbReference type="InterPro" id="IPR008948">
    <property type="entry name" value="L-Aspartase-like"/>
</dbReference>
<dbReference type="UniPathway" id="UPA00223">
    <property type="reaction ID" value="UER01007"/>
</dbReference>
<keyword evidence="9" id="KW-1185">Reference proteome</keyword>
<feature type="active site" evidence="5">
    <location>
        <position position="327"/>
    </location>
</feature>
<comment type="catalytic activity">
    <reaction evidence="5">
        <text>(S)-malate = fumarate + H2O</text>
        <dbReference type="Rhea" id="RHEA:12460"/>
        <dbReference type="ChEBI" id="CHEBI:15377"/>
        <dbReference type="ChEBI" id="CHEBI:15589"/>
        <dbReference type="ChEBI" id="CHEBI:29806"/>
        <dbReference type="EC" id="4.2.1.2"/>
    </reaction>
</comment>
<keyword evidence="3 5" id="KW-0816">Tricarboxylic acid cycle</keyword>
<sequence length="474" mass="51514">MTQFRVERDSMGEVQVPAQAYYSAQTQRAVENFPVSGWPLPPALVHSLGLVKFACAVANRDLGKLTQSGKNRLNDQQVTALLDACKEVAAGKFDQEFPVDVFQTGSGTSSNMNTNEVISNRAIEILGGDRFQKEKPVHPNDHVNMGQSTNDIFPTAIHVAVAMRIRDDLLPALQKLHDVLKQKASEWDKIIKIGRTHLADATPLRLGQEVGGFARQIEMSIERAKRASDAVLELPAGGTAVGTGINTHPEFGHRVAEALAKETGIAFIEAVDHFEGNAQRDGLVECHGQLRTIASTLFNVSNNIRWLGSGPRCGFYEIKLPDRQPGSSIMPGKVNPVMCESMMQVAARVMGNDQTVAFSGATGGQFQLNIMMPVMGHATLESIHLLSGVTRAFVDFCAIEMEANPEACEASVEKSLSMVTSLNPHIGYEKAASLAKQAFKSGKTIRELCREEGILPEHTLKEALDPMSMTEPQA</sequence>
<dbReference type="PROSITE" id="PS00163">
    <property type="entry name" value="FUMARATE_LYASES"/>
    <property type="match status" value="1"/>
</dbReference>
<dbReference type="GO" id="GO:0006106">
    <property type="term" value="P:fumarate metabolic process"/>
    <property type="evidence" value="ECO:0007669"/>
    <property type="project" value="InterPro"/>
</dbReference>
<dbReference type="Gene3D" id="1.10.40.30">
    <property type="entry name" value="Fumarase/aspartase (C-terminal domain)"/>
    <property type="match status" value="1"/>
</dbReference>
<name>A0A517YGZ8_9BACT</name>
<dbReference type="HAMAP" id="MF_00743">
    <property type="entry name" value="FumaraseC"/>
    <property type="match status" value="1"/>
</dbReference>
<dbReference type="NCBIfam" id="NF008909">
    <property type="entry name" value="PRK12273.1"/>
    <property type="match status" value="1"/>
</dbReference>
<dbReference type="Gene3D" id="1.20.200.10">
    <property type="entry name" value="Fumarase/aspartase (Central domain)"/>
    <property type="match status" value="1"/>
</dbReference>
<evidence type="ECO:0000256" key="1">
    <source>
        <dbReference type="ARBA" id="ARBA00009084"/>
    </source>
</evidence>
<feature type="binding site" evidence="5">
    <location>
        <begin position="148"/>
        <end position="150"/>
    </location>
    <ligand>
        <name>substrate</name>
    </ligand>
</feature>
<feature type="active site" description="Proton donor/acceptor" evidence="5">
    <location>
        <position position="197"/>
    </location>
</feature>
<feature type="binding site" description="in site B" evidence="5">
    <location>
        <begin position="138"/>
        <end position="141"/>
    </location>
    <ligand>
        <name>substrate</name>
    </ligand>
</feature>
<organism evidence="8 9">
    <name type="scientific">Anatilimnocola aggregata</name>
    <dbReference type="NCBI Taxonomy" id="2528021"/>
    <lineage>
        <taxon>Bacteria</taxon>
        <taxon>Pseudomonadati</taxon>
        <taxon>Planctomycetota</taxon>
        <taxon>Planctomycetia</taxon>
        <taxon>Pirellulales</taxon>
        <taxon>Pirellulaceae</taxon>
        <taxon>Anatilimnocola</taxon>
    </lineage>
</organism>
<keyword evidence="2 5" id="KW-0963">Cytoplasm</keyword>
<evidence type="ECO:0000256" key="3">
    <source>
        <dbReference type="ARBA" id="ARBA00022532"/>
    </source>
</evidence>
<dbReference type="EC" id="4.2.1.2" evidence="5"/>
<evidence type="ECO:0000256" key="2">
    <source>
        <dbReference type="ARBA" id="ARBA00022490"/>
    </source>
</evidence>
<dbReference type="PANTHER" id="PTHR11444:SF22">
    <property type="entry name" value="FUMARATE HYDRATASE CLASS II"/>
    <property type="match status" value="1"/>
</dbReference>
<evidence type="ECO:0000259" key="7">
    <source>
        <dbReference type="Pfam" id="PF10415"/>
    </source>
</evidence>
<comment type="subcellular location">
    <subcellularLocation>
        <location evidence="5">Cytoplasm</location>
    </subcellularLocation>
</comment>
<keyword evidence="4 5" id="KW-0456">Lyase</keyword>
<feature type="binding site" evidence="5">
    <location>
        <position position="328"/>
    </location>
    <ligand>
        <name>substrate</name>
    </ligand>
</feature>
<dbReference type="AlphaFoldDB" id="A0A517YGZ8"/>
<dbReference type="GO" id="GO:0005737">
    <property type="term" value="C:cytoplasm"/>
    <property type="evidence" value="ECO:0007669"/>
    <property type="project" value="UniProtKB-SubCell"/>
</dbReference>
<dbReference type="GO" id="GO:0006099">
    <property type="term" value="P:tricarboxylic acid cycle"/>
    <property type="evidence" value="ECO:0007669"/>
    <property type="project" value="UniProtKB-UniRule"/>
</dbReference>
<evidence type="ECO:0000313" key="8">
    <source>
        <dbReference type="EMBL" id="QDU29488.1"/>
    </source>
</evidence>
<feature type="site" description="Important for catalytic activity" evidence="5">
    <location>
        <position position="340"/>
    </location>
</feature>
<evidence type="ECO:0000256" key="4">
    <source>
        <dbReference type="ARBA" id="ARBA00023239"/>
    </source>
</evidence>
<comment type="similarity">
    <text evidence="1 5">Belongs to the class-II fumarase/aspartase family. Fumarase subfamily.</text>
</comment>
<dbReference type="RefSeq" id="WP_145093352.1">
    <property type="nucleotide sequence ID" value="NZ_CP036274.1"/>
</dbReference>
<proteinExistence type="inferred from homology"/>
<dbReference type="InterPro" id="IPR022761">
    <property type="entry name" value="Fumarate_lyase_N"/>
</dbReference>
<comment type="subunit">
    <text evidence="5">Homotetramer.</text>
</comment>
<dbReference type="FunFam" id="1.10.275.10:FF:000001">
    <property type="entry name" value="Fumarate hydratase, mitochondrial"/>
    <property type="match status" value="1"/>
</dbReference>
<dbReference type="FunFam" id="1.10.40.30:FF:000002">
    <property type="entry name" value="Fumarate hydratase class II"/>
    <property type="match status" value="1"/>
</dbReference>
<gene>
    <name evidence="5 8" type="primary">fumC</name>
    <name evidence="8" type="ORF">ETAA8_45990</name>
</gene>
<evidence type="ECO:0000259" key="6">
    <source>
        <dbReference type="Pfam" id="PF00206"/>
    </source>
</evidence>
<dbReference type="SUPFAM" id="SSF48557">
    <property type="entry name" value="L-aspartase-like"/>
    <property type="match status" value="1"/>
</dbReference>
<feature type="binding site" evidence="5">
    <location>
        <begin position="106"/>
        <end position="108"/>
    </location>
    <ligand>
        <name>substrate</name>
    </ligand>
</feature>
<protein>
    <recommendedName>
        <fullName evidence="5">Fumarate hydratase class II</fullName>
        <shortName evidence="5">Fumarase C</shortName>
        <ecNumber evidence="5">4.2.1.2</ecNumber>
    </recommendedName>
    <alternativeName>
        <fullName evidence="5">Aerobic fumarase</fullName>
    </alternativeName>
    <alternativeName>
        <fullName evidence="5">Iron-independent fumarase</fullName>
    </alternativeName>
</protein>
<dbReference type="InterPro" id="IPR018951">
    <property type="entry name" value="Fumarase_C_C"/>
</dbReference>
<dbReference type="EMBL" id="CP036274">
    <property type="protein sequence ID" value="QDU29488.1"/>
    <property type="molecule type" value="Genomic_DNA"/>
</dbReference>
<dbReference type="KEGG" id="aagg:ETAA8_45990"/>
<dbReference type="Gene3D" id="1.10.275.10">
    <property type="entry name" value="Fumarase/aspartase (N-terminal domain)"/>
    <property type="match status" value="1"/>
</dbReference>
<reference evidence="8 9" key="1">
    <citation type="submission" date="2019-02" db="EMBL/GenBank/DDBJ databases">
        <title>Deep-cultivation of Planctomycetes and their phenomic and genomic characterization uncovers novel biology.</title>
        <authorList>
            <person name="Wiegand S."/>
            <person name="Jogler M."/>
            <person name="Boedeker C."/>
            <person name="Pinto D."/>
            <person name="Vollmers J."/>
            <person name="Rivas-Marin E."/>
            <person name="Kohn T."/>
            <person name="Peeters S.H."/>
            <person name="Heuer A."/>
            <person name="Rast P."/>
            <person name="Oberbeckmann S."/>
            <person name="Bunk B."/>
            <person name="Jeske O."/>
            <person name="Meyerdierks A."/>
            <person name="Storesund J.E."/>
            <person name="Kallscheuer N."/>
            <person name="Luecker S."/>
            <person name="Lage O.M."/>
            <person name="Pohl T."/>
            <person name="Merkel B.J."/>
            <person name="Hornburger P."/>
            <person name="Mueller R.-W."/>
            <person name="Bruemmer F."/>
            <person name="Labrenz M."/>
            <person name="Spormann A.M."/>
            <person name="Op den Camp H."/>
            <person name="Overmann J."/>
            <person name="Amann R."/>
            <person name="Jetten M.S.M."/>
            <person name="Mascher T."/>
            <person name="Medema M.H."/>
            <person name="Devos D.P."/>
            <person name="Kaster A.-K."/>
            <person name="Ovreas L."/>
            <person name="Rohde M."/>
            <person name="Galperin M.Y."/>
            <person name="Jogler C."/>
        </authorList>
    </citation>
    <scope>NUCLEOTIDE SEQUENCE [LARGE SCALE GENOMIC DNA]</scope>
    <source>
        <strain evidence="8 9">ETA_A8</strain>
    </source>
</reference>
<feature type="domain" description="Fumarase C C-terminal" evidence="7">
    <location>
        <begin position="418"/>
        <end position="471"/>
    </location>
</feature>
<dbReference type="InterPro" id="IPR005677">
    <property type="entry name" value="Fum_hydII"/>
</dbReference>